<dbReference type="InterPro" id="IPR035093">
    <property type="entry name" value="RelE/ParE_toxin_dom_sf"/>
</dbReference>
<accession>A0AAJ3H7K4</accession>
<dbReference type="Proteomes" id="UP001224477">
    <property type="component" value="Unassembled WGS sequence"/>
</dbReference>
<dbReference type="Pfam" id="PF05016">
    <property type="entry name" value="ParE_toxin"/>
    <property type="match status" value="1"/>
</dbReference>
<organism evidence="3 4">
    <name type="scientific">Pseudomonas yamanorum</name>
    <dbReference type="NCBI Taxonomy" id="515393"/>
    <lineage>
        <taxon>Bacteria</taxon>
        <taxon>Pseudomonadati</taxon>
        <taxon>Pseudomonadota</taxon>
        <taxon>Gammaproteobacteria</taxon>
        <taxon>Pseudomonadales</taxon>
        <taxon>Pseudomonadaceae</taxon>
        <taxon>Pseudomonas</taxon>
    </lineage>
</organism>
<evidence type="ECO:0000313" key="2">
    <source>
        <dbReference type="EMBL" id="MDR0191747.1"/>
    </source>
</evidence>
<keyword evidence="5" id="KW-1185">Reference proteome</keyword>
<dbReference type="EMBL" id="JACAQR010000040">
    <property type="protein sequence ID" value="NWD45196.1"/>
    <property type="molecule type" value="Genomic_DNA"/>
</dbReference>
<dbReference type="RefSeq" id="WP_177027148.1">
    <property type="nucleotide sequence ID" value="NZ_CP143576.1"/>
</dbReference>
<dbReference type="AlphaFoldDB" id="A0AAJ3H7K4"/>
<dbReference type="InterPro" id="IPR007712">
    <property type="entry name" value="RelE/ParE_toxin"/>
</dbReference>
<dbReference type="Gene3D" id="3.30.2310.20">
    <property type="entry name" value="RelE-like"/>
    <property type="match status" value="1"/>
</dbReference>
<keyword evidence="1" id="KW-1277">Toxin-antitoxin system</keyword>
<evidence type="ECO:0000313" key="4">
    <source>
        <dbReference type="Proteomes" id="UP000546584"/>
    </source>
</evidence>
<evidence type="ECO:0000313" key="3">
    <source>
        <dbReference type="EMBL" id="NWD45196.1"/>
    </source>
</evidence>
<reference evidence="2 5" key="2">
    <citation type="journal article" date="2023" name="Microbiol. Resour. Announc.">
        <title>Whole-genome sequence of Pseudomonas yamanorum OLsAu1 isolated from the edible ectomycorrhizal mushroom Lactarius sp. section Deliciosi.</title>
        <authorList>
            <person name="Ramirez-Mendoza R."/>
            <person name="Angeles-Argaiz R.E."/>
            <person name="Hernandez-Oaxaca D."/>
            <person name="Aguirre-Beltran L."/>
            <person name="Almaraz-Suarez J."/>
            <person name="Perez-Moreno J."/>
        </authorList>
    </citation>
    <scope>NUCLEOTIDE SEQUENCE [LARGE SCALE GENOMIC DNA]</scope>
    <source>
        <strain evidence="2 5">OLsAu1</strain>
    </source>
</reference>
<gene>
    <name evidence="3" type="ORF">HX826_25285</name>
    <name evidence="2" type="ORF">RCO22_22630</name>
</gene>
<evidence type="ECO:0000256" key="1">
    <source>
        <dbReference type="ARBA" id="ARBA00022649"/>
    </source>
</evidence>
<reference evidence="3 4" key="1">
    <citation type="submission" date="2020-04" db="EMBL/GenBank/DDBJ databases">
        <title>Molecular characterization of pseudomonads from Agaricus bisporus reveal novel blotch 2 pathogens in Western Europe.</title>
        <authorList>
            <person name="Taparia T."/>
            <person name="Krijger M."/>
            <person name="Haynes E."/>
            <person name="Elpinstone J.G."/>
            <person name="Noble R."/>
            <person name="Van Der Wolf J."/>
        </authorList>
    </citation>
    <scope>NUCLEOTIDE SEQUENCE [LARGE SCALE GENOMIC DNA]</scope>
    <source>
        <strain evidence="3 4">IPO3753</strain>
    </source>
</reference>
<sequence>MTYTVAFSPKAVTQLEELEDYITQAGSPVIAARYVDAIITYCENLSLFPLRGISREDVLPTLRTTHYRHTTIIAFTVDADTETVSILGVFYGGQDYAALLQDEDNG</sequence>
<proteinExistence type="predicted"/>
<comment type="caution">
    <text evidence="3">The sequence shown here is derived from an EMBL/GenBank/DDBJ whole genome shotgun (WGS) entry which is preliminary data.</text>
</comment>
<dbReference type="EMBL" id="JAVGXC010000027">
    <property type="protein sequence ID" value="MDR0191747.1"/>
    <property type="molecule type" value="Genomic_DNA"/>
</dbReference>
<name>A0AAJ3H7K4_9PSED</name>
<dbReference type="Proteomes" id="UP000546584">
    <property type="component" value="Unassembled WGS sequence"/>
</dbReference>
<protein>
    <submittedName>
        <fullName evidence="3">Type II toxin-antitoxin system RelE/ParE family toxin</fullName>
    </submittedName>
</protein>
<evidence type="ECO:0000313" key="5">
    <source>
        <dbReference type="Proteomes" id="UP001224477"/>
    </source>
</evidence>